<dbReference type="GO" id="GO:0005794">
    <property type="term" value="C:Golgi apparatus"/>
    <property type="evidence" value="ECO:0007669"/>
    <property type="project" value="TreeGrafter"/>
</dbReference>
<name>A0A6F9DTN1_9ASCI</name>
<proteinExistence type="evidence at transcript level"/>
<protein>
    <submittedName>
        <fullName evidence="1">Transport and Golgi organization protein 2 homolog</fullName>
    </submittedName>
</protein>
<evidence type="ECO:0000313" key="1">
    <source>
        <dbReference type="EMBL" id="CAB3266807.1"/>
    </source>
</evidence>
<accession>A0A6F9DTN1</accession>
<dbReference type="AlphaFoldDB" id="A0A6F9DTN1"/>
<sequence length="274" mass="30886">MCIIFLYVDAKCKNSKYKVILAANRDEHHDRPSKAADFHTTSKDVLCGIDVKPGVEGGTWLGVSRFGKFGYLTNILKPRLEPDKQPRGNIVKKYLESSISPSQYIKNNLIGVNFRPFNFVGGQVFQNGNMDICFYGTEDDKMLKLDDGVHGVACTSLHSKWRKRLHGLGLFSSVANEVNEQPTNSLIANLFDNVLSDATCLYPDELVHNQCEGQLDEEFLRHYCSVKVEGLPAYGTVAHTVMLIDHNNHVDFVEKSYRNGAWTTKQHNFNLKLS</sequence>
<dbReference type="GO" id="GO:0007030">
    <property type="term" value="P:Golgi organization"/>
    <property type="evidence" value="ECO:0007669"/>
    <property type="project" value="TreeGrafter"/>
</dbReference>
<dbReference type="PANTHER" id="PTHR17985:SF8">
    <property type="entry name" value="TRANSPORT AND GOLGI ORGANIZATION PROTEIN 2 HOMOLOG"/>
    <property type="match status" value="1"/>
</dbReference>
<dbReference type="PANTHER" id="PTHR17985">
    <property type="entry name" value="SER/THR-RICH PROTEIN T10 IN DGCR REGION"/>
    <property type="match status" value="1"/>
</dbReference>
<dbReference type="Pfam" id="PF05742">
    <property type="entry name" value="TANGO2"/>
    <property type="match status" value="1"/>
</dbReference>
<dbReference type="InterPro" id="IPR008551">
    <property type="entry name" value="TANGO2"/>
</dbReference>
<dbReference type="EMBL" id="LR790945">
    <property type="protein sequence ID" value="CAB3266807.1"/>
    <property type="molecule type" value="mRNA"/>
</dbReference>
<dbReference type="GO" id="GO:0009306">
    <property type="term" value="P:protein secretion"/>
    <property type="evidence" value="ECO:0007669"/>
    <property type="project" value="TreeGrafter"/>
</dbReference>
<organism evidence="1">
    <name type="scientific">Phallusia mammillata</name>
    <dbReference type="NCBI Taxonomy" id="59560"/>
    <lineage>
        <taxon>Eukaryota</taxon>
        <taxon>Metazoa</taxon>
        <taxon>Chordata</taxon>
        <taxon>Tunicata</taxon>
        <taxon>Ascidiacea</taxon>
        <taxon>Phlebobranchia</taxon>
        <taxon>Ascidiidae</taxon>
        <taxon>Phallusia</taxon>
    </lineage>
</organism>
<gene>
    <name evidence="1" type="primary">Tango2</name>
</gene>
<reference evidence="1" key="1">
    <citation type="submission" date="2020-04" db="EMBL/GenBank/DDBJ databases">
        <authorList>
            <person name="Neveu A P."/>
        </authorList>
    </citation>
    <scope>NUCLEOTIDE SEQUENCE</scope>
    <source>
        <tissue evidence="1">Whole embryo</tissue>
    </source>
</reference>